<name>A0A1Z1WNC9_9ACTN</name>
<protein>
    <submittedName>
        <fullName evidence="1">Uncharacterized protein</fullName>
    </submittedName>
</protein>
<gene>
    <name evidence="1" type="ORF">SMD44_07393</name>
</gene>
<keyword evidence="2" id="KW-1185">Reference proteome</keyword>
<organism evidence="1 2">
    <name type="scientific">Streptomyces alboflavus</name>
    <dbReference type="NCBI Taxonomy" id="67267"/>
    <lineage>
        <taxon>Bacteria</taxon>
        <taxon>Bacillati</taxon>
        <taxon>Actinomycetota</taxon>
        <taxon>Actinomycetes</taxon>
        <taxon>Kitasatosporales</taxon>
        <taxon>Streptomycetaceae</taxon>
        <taxon>Streptomyces</taxon>
    </lineage>
</organism>
<dbReference type="EMBL" id="CP021748">
    <property type="protein sequence ID" value="ARX87908.1"/>
    <property type="molecule type" value="Genomic_DNA"/>
</dbReference>
<dbReference type="KEGG" id="salf:SMD44_07393"/>
<dbReference type="Proteomes" id="UP000195880">
    <property type="component" value="Chromosome"/>
</dbReference>
<dbReference type="AlphaFoldDB" id="A0A1Z1WNC9"/>
<evidence type="ECO:0000313" key="1">
    <source>
        <dbReference type="EMBL" id="ARX87908.1"/>
    </source>
</evidence>
<proteinExistence type="predicted"/>
<evidence type="ECO:0000313" key="2">
    <source>
        <dbReference type="Proteomes" id="UP000195880"/>
    </source>
</evidence>
<sequence>MPEVETYSCYYVHTGETGEPECPGCLVGTVLHRLGIGLEQLAHYEGESASTALKGLFDEVSPSTLTTFYEVQSLQDVGMPWGEAYQQTTGETI</sequence>
<accession>A0A1Z1WNC9</accession>
<reference evidence="1 2" key="1">
    <citation type="submission" date="2017-05" db="EMBL/GenBank/DDBJ databases">
        <title>Streptomyces alboflavus Genome sequencing and assembly.</title>
        <authorList>
            <person name="Wang Y."/>
            <person name="Du B."/>
            <person name="Ding Y."/>
            <person name="Liu H."/>
            <person name="Hou Q."/>
            <person name="Liu K."/>
            <person name="Wang C."/>
            <person name="Yao L."/>
        </authorList>
    </citation>
    <scope>NUCLEOTIDE SEQUENCE [LARGE SCALE GENOMIC DNA]</scope>
    <source>
        <strain evidence="1 2">MDJK44</strain>
    </source>
</reference>